<feature type="domain" description="SAC3/GANP/THP3 conserved" evidence="2">
    <location>
        <begin position="382"/>
        <end position="615"/>
    </location>
</feature>
<accession>A0A086LMG1</accession>
<dbReference type="VEuPathDB" id="ToxoDB:TGRUB_211700A"/>
<reference evidence="3 4" key="1">
    <citation type="submission" date="2014-05" db="EMBL/GenBank/DDBJ databases">
        <authorList>
            <person name="Sibley D."/>
            <person name="Venepally P."/>
            <person name="Karamycheva S."/>
            <person name="Hadjithomas M."/>
            <person name="Khan A."/>
            <person name="Brunk B."/>
            <person name="Roos D."/>
            <person name="Caler E."/>
            <person name="Lorenzi H."/>
        </authorList>
    </citation>
    <scope>NUCLEOTIDE SEQUENCE [LARGE SCALE GENOMIC DNA]</scope>
    <source>
        <strain evidence="3 4">RUB</strain>
    </source>
</reference>
<evidence type="ECO:0000313" key="3">
    <source>
        <dbReference type="EMBL" id="KFG57829.1"/>
    </source>
</evidence>
<dbReference type="Gene3D" id="1.25.40.990">
    <property type="match status" value="1"/>
</dbReference>
<evidence type="ECO:0000256" key="1">
    <source>
        <dbReference type="SAM" id="MobiDB-lite"/>
    </source>
</evidence>
<protein>
    <submittedName>
        <fullName evidence="3">SAC3/GANP family protein</fullName>
    </submittedName>
</protein>
<gene>
    <name evidence="3" type="ORF">TGRUB_211700A</name>
</gene>
<dbReference type="EMBL" id="AFYV02002731">
    <property type="protein sequence ID" value="KFG57829.1"/>
    <property type="molecule type" value="Genomic_DNA"/>
</dbReference>
<name>A0A086LMG1_TOXGO</name>
<feature type="non-terminal residue" evidence="3">
    <location>
        <position position="630"/>
    </location>
</feature>
<organism evidence="3 4">
    <name type="scientific">Toxoplasma gondii RUB</name>
    <dbReference type="NCBI Taxonomy" id="935652"/>
    <lineage>
        <taxon>Eukaryota</taxon>
        <taxon>Sar</taxon>
        <taxon>Alveolata</taxon>
        <taxon>Apicomplexa</taxon>
        <taxon>Conoidasida</taxon>
        <taxon>Coccidia</taxon>
        <taxon>Eucoccidiorida</taxon>
        <taxon>Eimeriorina</taxon>
        <taxon>Sarcocystidae</taxon>
        <taxon>Toxoplasma</taxon>
    </lineage>
</organism>
<feature type="compositionally biased region" description="Low complexity" evidence="1">
    <location>
        <begin position="44"/>
        <end position="90"/>
    </location>
</feature>
<evidence type="ECO:0000259" key="2">
    <source>
        <dbReference type="Pfam" id="PF03399"/>
    </source>
</evidence>
<feature type="region of interest" description="Disordered" evidence="1">
    <location>
        <begin position="41"/>
        <end position="90"/>
    </location>
</feature>
<evidence type="ECO:0000313" key="4">
    <source>
        <dbReference type="Proteomes" id="UP000028834"/>
    </source>
</evidence>
<dbReference type="GO" id="GO:0005737">
    <property type="term" value="C:cytoplasm"/>
    <property type="evidence" value="ECO:0007669"/>
    <property type="project" value="TreeGrafter"/>
</dbReference>
<dbReference type="InterPro" id="IPR005062">
    <property type="entry name" value="SAC3/GANP/THP3_conserved"/>
</dbReference>
<dbReference type="Proteomes" id="UP000028834">
    <property type="component" value="Unassembled WGS sequence"/>
</dbReference>
<dbReference type="AlphaFoldDB" id="A0A086LMG1"/>
<dbReference type="InterPro" id="IPR045107">
    <property type="entry name" value="SAC3/GANP/THP3"/>
</dbReference>
<proteinExistence type="predicted"/>
<sequence length="630" mass="68143">MEPSPFSSSSLFAGRPFSLPGTSSSLFGRNVPSASSVFSSGTYAATKPSSSTPFSSSGSSLFSASASSSDASTFFPSSGTPGPSSSSLFSSSMFSTPSRSSSSSSPSAFSSSAVCPASSASSLSPDASSSSSLARQAVPAVVHHAAADRDASPVPSFCVSSSSSHSSLSASSSKKEPFVAAGGRERLCTPEGDFIPPPLPTGDARCLLAGETGEANPLLAEPEHQAPILLKIQDPMQLLLQDGASASDGDGSAASADKGTLNSFFVGKLYGYCSEEEMLDKQQVCTTSDFERLEAIVPGDPEARIINPYLAVASFRRSDAGKPFHPISTRPAVWCRRTVHHLLTYSVDADLTNPVPGSTPSECSLSVAPKPYLYSRQGRGYAFLDVYNFLRDRLRACWQHLTVQHVQKHRASIETLEISYRFLIFAEEQLASHPGFDRVSNQGLMQTCLDKLMHGYEAVRSFQARRDFHVYLHRCREAAASHTAAAGELALADILVYKSRYEGEFWGYRILSLMSSSGSERALVGILQRLPPDLLSHDCVRFALAAFAAFRSANVRRYVQLMRTGKFLCGVLMNKFANFARARALRNLVSNRLVHDEKHPITLERIRRLLGFDGEPGERTQRKNHIYIYI</sequence>
<comment type="caution">
    <text evidence="3">The sequence shown here is derived from an EMBL/GenBank/DDBJ whole genome shotgun (WGS) entry which is preliminary data.</text>
</comment>
<dbReference type="GO" id="GO:0070390">
    <property type="term" value="C:transcription export complex 2"/>
    <property type="evidence" value="ECO:0007669"/>
    <property type="project" value="TreeGrafter"/>
</dbReference>
<dbReference type="PANTHER" id="PTHR12436:SF3">
    <property type="entry name" value="GERMINAL-CENTER ASSOCIATED NUCLEAR PROTEIN"/>
    <property type="match status" value="1"/>
</dbReference>
<dbReference type="Pfam" id="PF03399">
    <property type="entry name" value="SAC3_GANP"/>
    <property type="match status" value="1"/>
</dbReference>
<dbReference type="GO" id="GO:0006406">
    <property type="term" value="P:mRNA export from nucleus"/>
    <property type="evidence" value="ECO:0007669"/>
    <property type="project" value="TreeGrafter"/>
</dbReference>
<dbReference type="PANTHER" id="PTHR12436">
    <property type="entry name" value="80 KDA MCM3-ASSOCIATED PROTEIN"/>
    <property type="match status" value="1"/>
</dbReference>